<dbReference type="Proteomes" id="UP000194236">
    <property type="component" value="Unassembled WGS sequence"/>
</dbReference>
<name>A0A1Y3AQ60_EURMA</name>
<evidence type="ECO:0000313" key="2">
    <source>
        <dbReference type="Proteomes" id="UP000194236"/>
    </source>
</evidence>
<proteinExistence type="predicted"/>
<dbReference type="AlphaFoldDB" id="A0A1Y3AQ60"/>
<dbReference type="EMBL" id="MUJZ01064960">
    <property type="protein sequence ID" value="OTF70601.1"/>
    <property type="molecule type" value="Genomic_DNA"/>
</dbReference>
<comment type="caution">
    <text evidence="1">The sequence shown here is derived from an EMBL/GenBank/DDBJ whole genome shotgun (WGS) entry which is preliminary data.</text>
</comment>
<protein>
    <submittedName>
        <fullName evidence="1">Uncharacterized protein</fullName>
    </submittedName>
</protein>
<sequence length="133" mass="14893">MFEASQEPGSAELNALEAMTPEAKSSFDSMIKALKELNKPLRDARVCEFYHIQRSNGQSLDDLANKIVNKVDELYGDMPEKFKAELARDKFYASLNEELVVALVNSSSLGTIEEMKAMAKSIEINFLKMKQAP</sequence>
<dbReference type="OrthoDB" id="5957375at2759"/>
<gene>
    <name evidence="1" type="ORF">BLA29_012887</name>
</gene>
<reference evidence="1 2" key="1">
    <citation type="submission" date="2017-03" db="EMBL/GenBank/DDBJ databases">
        <title>Genome Survey of Euroglyphus maynei.</title>
        <authorList>
            <person name="Arlian L.G."/>
            <person name="Morgan M.S."/>
            <person name="Rider S.D."/>
        </authorList>
    </citation>
    <scope>NUCLEOTIDE SEQUENCE [LARGE SCALE GENOMIC DNA]</scope>
    <source>
        <strain evidence="1">Arlian Lab</strain>
        <tissue evidence="1">Whole body</tissue>
    </source>
</reference>
<keyword evidence="2" id="KW-1185">Reference proteome</keyword>
<accession>A0A1Y3AQ60</accession>
<evidence type="ECO:0000313" key="1">
    <source>
        <dbReference type="EMBL" id="OTF70601.1"/>
    </source>
</evidence>
<organism evidence="1 2">
    <name type="scientific">Euroglyphus maynei</name>
    <name type="common">Mayne's house dust mite</name>
    <dbReference type="NCBI Taxonomy" id="6958"/>
    <lineage>
        <taxon>Eukaryota</taxon>
        <taxon>Metazoa</taxon>
        <taxon>Ecdysozoa</taxon>
        <taxon>Arthropoda</taxon>
        <taxon>Chelicerata</taxon>
        <taxon>Arachnida</taxon>
        <taxon>Acari</taxon>
        <taxon>Acariformes</taxon>
        <taxon>Sarcoptiformes</taxon>
        <taxon>Astigmata</taxon>
        <taxon>Psoroptidia</taxon>
        <taxon>Analgoidea</taxon>
        <taxon>Pyroglyphidae</taxon>
        <taxon>Pyroglyphinae</taxon>
        <taxon>Euroglyphus</taxon>
    </lineage>
</organism>
<feature type="non-terminal residue" evidence="1">
    <location>
        <position position="133"/>
    </location>
</feature>